<protein>
    <submittedName>
        <fullName evidence="1">Uncharacterized protein</fullName>
    </submittedName>
</protein>
<organism evidence="1 2">
    <name type="scientific">Ensete ventricosum</name>
    <name type="common">Abyssinian banana</name>
    <name type="synonym">Musa ensete</name>
    <dbReference type="NCBI Taxonomy" id="4639"/>
    <lineage>
        <taxon>Eukaryota</taxon>
        <taxon>Viridiplantae</taxon>
        <taxon>Streptophyta</taxon>
        <taxon>Embryophyta</taxon>
        <taxon>Tracheophyta</taxon>
        <taxon>Spermatophyta</taxon>
        <taxon>Magnoliopsida</taxon>
        <taxon>Liliopsida</taxon>
        <taxon>Zingiberales</taxon>
        <taxon>Musaceae</taxon>
        <taxon>Ensete</taxon>
    </lineage>
</organism>
<dbReference type="Proteomes" id="UP000287651">
    <property type="component" value="Unassembled WGS sequence"/>
</dbReference>
<dbReference type="AlphaFoldDB" id="A0A426Z899"/>
<accession>A0A426Z899</accession>
<dbReference type="EMBL" id="AMZH03007898">
    <property type="protein sequence ID" value="RRT60176.1"/>
    <property type="molecule type" value="Genomic_DNA"/>
</dbReference>
<sequence>MSGSSIHPRLGEAIRGDRASRALSITPFIISSKSSHYPTNTKVQMDILSNKIGIYRKHMHNNKIYMCLYEIIRCKYRLPHNAFS</sequence>
<gene>
    <name evidence="1" type="ORF">B296_00038866</name>
</gene>
<evidence type="ECO:0000313" key="2">
    <source>
        <dbReference type="Proteomes" id="UP000287651"/>
    </source>
</evidence>
<reference evidence="1 2" key="1">
    <citation type="journal article" date="2014" name="Agronomy (Basel)">
        <title>A Draft Genome Sequence for Ensete ventricosum, the Drought-Tolerant Tree Against Hunger.</title>
        <authorList>
            <person name="Harrison J."/>
            <person name="Moore K.A."/>
            <person name="Paszkiewicz K."/>
            <person name="Jones T."/>
            <person name="Grant M."/>
            <person name="Ambacheew D."/>
            <person name="Muzemil S."/>
            <person name="Studholme D.J."/>
        </authorList>
    </citation>
    <scope>NUCLEOTIDE SEQUENCE [LARGE SCALE GENOMIC DNA]</scope>
</reference>
<comment type="caution">
    <text evidence="1">The sequence shown here is derived from an EMBL/GenBank/DDBJ whole genome shotgun (WGS) entry which is preliminary data.</text>
</comment>
<evidence type="ECO:0000313" key="1">
    <source>
        <dbReference type="EMBL" id="RRT60176.1"/>
    </source>
</evidence>
<proteinExistence type="predicted"/>
<name>A0A426Z899_ENSVE</name>